<evidence type="ECO:0000313" key="4">
    <source>
        <dbReference type="Proteomes" id="UP001148932"/>
    </source>
</evidence>
<dbReference type="Proteomes" id="UP001148932">
    <property type="component" value="Unassembled WGS sequence"/>
</dbReference>
<reference evidence="3" key="1">
    <citation type="submission" date="2022-10" db="EMBL/GenBank/DDBJ databases">
        <title>Description of microaerobic benzene degrading bacteria.</title>
        <authorList>
            <person name="Bedics A."/>
            <person name="Tancsics A."/>
            <person name="Banerjee S."/>
        </authorList>
    </citation>
    <scope>NUCLEOTIDE SEQUENCE</scope>
    <source>
        <strain evidence="3">D2M1</strain>
    </source>
</reference>
<dbReference type="InterPro" id="IPR048020">
    <property type="entry name" value="Transpos_IS3"/>
</dbReference>
<dbReference type="PANTHER" id="PTHR46889">
    <property type="entry name" value="TRANSPOSASE INSF FOR INSERTION SEQUENCE IS3B-RELATED"/>
    <property type="match status" value="1"/>
</dbReference>
<dbReference type="Pfam" id="PF13333">
    <property type="entry name" value="rve_2"/>
    <property type="match status" value="1"/>
</dbReference>
<dbReference type="Pfam" id="PF13518">
    <property type="entry name" value="HTH_28"/>
    <property type="match status" value="2"/>
</dbReference>
<evidence type="ECO:0000313" key="3">
    <source>
        <dbReference type="EMBL" id="MDD2180604.1"/>
    </source>
</evidence>
<dbReference type="InterPro" id="IPR050900">
    <property type="entry name" value="Transposase_IS3/IS150/IS904"/>
</dbReference>
<evidence type="ECO:0000256" key="1">
    <source>
        <dbReference type="SAM" id="MobiDB-lite"/>
    </source>
</evidence>
<dbReference type="InterPro" id="IPR010921">
    <property type="entry name" value="Trp_repressor/repl_initiator"/>
</dbReference>
<dbReference type="InterPro" id="IPR055247">
    <property type="entry name" value="InsJ-like_HTH"/>
</dbReference>
<dbReference type="InterPro" id="IPR025948">
    <property type="entry name" value="HTH-like_dom"/>
</dbReference>
<dbReference type="PROSITE" id="PS50994">
    <property type="entry name" value="INTEGRASE"/>
    <property type="match status" value="1"/>
</dbReference>
<dbReference type="Pfam" id="PF00665">
    <property type="entry name" value="rve"/>
    <property type="match status" value="1"/>
</dbReference>
<dbReference type="SUPFAM" id="SSF53098">
    <property type="entry name" value="Ribonuclease H-like"/>
    <property type="match status" value="1"/>
</dbReference>
<dbReference type="InterPro" id="IPR036388">
    <property type="entry name" value="WH-like_DNA-bd_sf"/>
</dbReference>
<dbReference type="Gene3D" id="1.10.10.10">
    <property type="entry name" value="Winged helix-like DNA-binding domain superfamily/Winged helix DNA-binding domain"/>
    <property type="match status" value="2"/>
</dbReference>
<dbReference type="InterPro" id="IPR012337">
    <property type="entry name" value="RNaseH-like_sf"/>
</dbReference>
<dbReference type="InterPro" id="IPR009057">
    <property type="entry name" value="Homeodomain-like_sf"/>
</dbReference>
<dbReference type="SUPFAM" id="SSF48295">
    <property type="entry name" value="TrpR-like"/>
    <property type="match status" value="1"/>
</dbReference>
<comment type="caution">
    <text evidence="3">The sequence shown here is derived from an EMBL/GenBank/DDBJ whole genome shotgun (WGS) entry which is preliminary data.</text>
</comment>
<name>A0ABT5S3S1_9BURK</name>
<evidence type="ECO:0000259" key="2">
    <source>
        <dbReference type="PROSITE" id="PS50994"/>
    </source>
</evidence>
<sequence length="457" mass="52519">MTRYTEKQKFAAVTAYRKGAGGLRATASAHDVGVDSLRAWIAAYEANGKAGLVAKRRVIYDLNFKLEVLRRMQDKGLSCRQVAALFNIRRLDLVAEWSRLYAAHGAAALQPGWKWEQTRMSKPPSRHDDREAVTNDQRSREELLRDLQQLRAENAYLKKVQALSNQVALGARERTLIVLELRPHFPLADLLRAAELARSSFYYQLKAIRTGDKRCDLKAKIREIFNRHKGRYGYRRVTAELRQQGLVVNHKTVQKLMVEMQLKSLVRPKRYKAYDGAASETAPDRLERDFTADEPNQKWVTDVTEFKVNNQKLYLSPVMDLYNREIVSYEIAERPLPVMIKNMLTKAFNRLDSGQRPILHSDQGWQYRMPAYRQRLHQSGVVQSMSRKGNCYDNAAMESFFGTLKCELFHLNKFDTTETLKAALHDYIRYYNVDRIKIGLGGLSPVAYRTQAAAAPA</sequence>
<feature type="compositionally biased region" description="Basic and acidic residues" evidence="1">
    <location>
        <begin position="125"/>
        <end position="138"/>
    </location>
</feature>
<dbReference type="InterPro" id="IPR001584">
    <property type="entry name" value="Integrase_cat-core"/>
</dbReference>
<dbReference type="Pfam" id="PF13276">
    <property type="entry name" value="HTH_21"/>
    <property type="match status" value="1"/>
</dbReference>
<organism evidence="3 4">
    <name type="scientific">Acidovorax benzenivorans</name>
    <dbReference type="NCBI Taxonomy" id="2987520"/>
    <lineage>
        <taxon>Bacteria</taxon>
        <taxon>Pseudomonadati</taxon>
        <taxon>Pseudomonadota</taxon>
        <taxon>Betaproteobacteria</taxon>
        <taxon>Burkholderiales</taxon>
        <taxon>Comamonadaceae</taxon>
        <taxon>Acidovorax</taxon>
    </lineage>
</organism>
<gene>
    <name evidence="3" type="ORF">OIN59_24475</name>
</gene>
<feature type="domain" description="Integrase catalytic" evidence="2">
    <location>
        <begin position="291"/>
        <end position="453"/>
    </location>
</feature>
<proteinExistence type="predicted"/>
<dbReference type="NCBIfam" id="NF033516">
    <property type="entry name" value="transpos_IS3"/>
    <property type="match status" value="1"/>
</dbReference>
<keyword evidence="4" id="KW-1185">Reference proteome</keyword>
<feature type="region of interest" description="Disordered" evidence="1">
    <location>
        <begin position="117"/>
        <end position="138"/>
    </location>
</feature>
<dbReference type="EMBL" id="JAPCKI010000026">
    <property type="protein sequence ID" value="MDD2180604.1"/>
    <property type="molecule type" value="Genomic_DNA"/>
</dbReference>
<dbReference type="Gene3D" id="3.30.420.10">
    <property type="entry name" value="Ribonuclease H-like superfamily/Ribonuclease H"/>
    <property type="match status" value="1"/>
</dbReference>
<dbReference type="PANTHER" id="PTHR46889:SF4">
    <property type="entry name" value="TRANSPOSASE INSO FOR INSERTION SEQUENCE ELEMENT IS911B-RELATED"/>
    <property type="match status" value="1"/>
</dbReference>
<dbReference type="SUPFAM" id="SSF46689">
    <property type="entry name" value="Homeodomain-like"/>
    <property type="match status" value="1"/>
</dbReference>
<accession>A0ABT5S3S1</accession>
<dbReference type="InterPro" id="IPR036397">
    <property type="entry name" value="RNaseH_sf"/>
</dbReference>
<protein>
    <submittedName>
        <fullName evidence="3">IS3 family transposase</fullName>
    </submittedName>
</protein>